<dbReference type="PANTHER" id="PTHR48111:SF4">
    <property type="entry name" value="DNA-BINDING DUAL TRANSCRIPTIONAL REGULATOR OMPR"/>
    <property type="match status" value="1"/>
</dbReference>
<dbReference type="OrthoDB" id="9784252at2"/>
<keyword evidence="2" id="KW-0902">Two-component regulatory system</keyword>
<evidence type="ECO:0000256" key="5">
    <source>
        <dbReference type="ARBA" id="ARBA00023163"/>
    </source>
</evidence>
<dbReference type="PROSITE" id="PS51755">
    <property type="entry name" value="OMPR_PHOB"/>
    <property type="match status" value="1"/>
</dbReference>
<dbReference type="PANTHER" id="PTHR48111">
    <property type="entry name" value="REGULATOR OF RPOS"/>
    <property type="match status" value="1"/>
</dbReference>
<evidence type="ECO:0000256" key="2">
    <source>
        <dbReference type="ARBA" id="ARBA00023012"/>
    </source>
</evidence>
<dbReference type="Gene3D" id="6.10.250.690">
    <property type="match status" value="1"/>
</dbReference>
<keyword evidence="4 7" id="KW-0238">DNA-binding</keyword>
<evidence type="ECO:0000256" key="1">
    <source>
        <dbReference type="ARBA" id="ARBA00022553"/>
    </source>
</evidence>
<dbReference type="InterPro" id="IPR036388">
    <property type="entry name" value="WH-like_DNA-bd_sf"/>
</dbReference>
<keyword evidence="5" id="KW-0804">Transcription</keyword>
<name>A0A4R3MHW2_9HYPH</name>
<dbReference type="Pfam" id="PF00486">
    <property type="entry name" value="Trans_reg_C"/>
    <property type="match status" value="1"/>
</dbReference>
<dbReference type="GO" id="GO:0006355">
    <property type="term" value="P:regulation of DNA-templated transcription"/>
    <property type="evidence" value="ECO:0007669"/>
    <property type="project" value="InterPro"/>
</dbReference>
<evidence type="ECO:0000313" key="11">
    <source>
        <dbReference type="Proteomes" id="UP000295678"/>
    </source>
</evidence>
<accession>A0A4R3MHW2</accession>
<dbReference type="GO" id="GO:0005829">
    <property type="term" value="C:cytosol"/>
    <property type="evidence" value="ECO:0007669"/>
    <property type="project" value="TreeGrafter"/>
</dbReference>
<dbReference type="SUPFAM" id="SSF46894">
    <property type="entry name" value="C-terminal effector domain of the bipartite response regulators"/>
    <property type="match status" value="1"/>
</dbReference>
<organism evidence="10 11">
    <name type="scientific">Tepidamorphus gemmatus</name>
    <dbReference type="NCBI Taxonomy" id="747076"/>
    <lineage>
        <taxon>Bacteria</taxon>
        <taxon>Pseudomonadati</taxon>
        <taxon>Pseudomonadota</taxon>
        <taxon>Alphaproteobacteria</taxon>
        <taxon>Hyphomicrobiales</taxon>
        <taxon>Tepidamorphaceae</taxon>
        <taxon>Tepidamorphus</taxon>
    </lineage>
</organism>
<dbReference type="GO" id="GO:0000156">
    <property type="term" value="F:phosphorelay response regulator activity"/>
    <property type="evidence" value="ECO:0007669"/>
    <property type="project" value="TreeGrafter"/>
</dbReference>
<evidence type="ECO:0000256" key="3">
    <source>
        <dbReference type="ARBA" id="ARBA00023015"/>
    </source>
</evidence>
<dbReference type="InterPro" id="IPR016032">
    <property type="entry name" value="Sig_transdc_resp-reg_C-effctor"/>
</dbReference>
<dbReference type="AlphaFoldDB" id="A0A4R3MHW2"/>
<keyword evidence="11" id="KW-1185">Reference proteome</keyword>
<evidence type="ECO:0000256" key="4">
    <source>
        <dbReference type="ARBA" id="ARBA00023125"/>
    </source>
</evidence>
<dbReference type="Proteomes" id="UP000295678">
    <property type="component" value="Unassembled WGS sequence"/>
</dbReference>
<dbReference type="InterPro" id="IPR039420">
    <property type="entry name" value="WalR-like"/>
</dbReference>
<gene>
    <name evidence="10" type="ORF">EDC22_101505</name>
</gene>
<dbReference type="GO" id="GO:0000976">
    <property type="term" value="F:transcription cis-regulatory region binding"/>
    <property type="evidence" value="ECO:0007669"/>
    <property type="project" value="TreeGrafter"/>
</dbReference>
<keyword evidence="1 6" id="KW-0597">Phosphoprotein</keyword>
<sequence>MNAEPAMSPAATKRSPRATEIRLDDAAPHLLVVDDDRRIRTLLSRYLVENGYRVTTAETAAEARRRMAGLAFDLIVLDVMMPGESGMDFAAALRRTSQVPILMLTARADPQDRIRGLETGVDDYLPKPFEPRELLLRINSILRRQRGGESGDRAVTFGPFEFHIARGELKSGEEIIRLTERERELLRIFAGRPGETVSRRELATGANGSERAVDVQINRLRRKIEVDPANPLHLQTVRGIGYRLQVD</sequence>
<keyword evidence="3" id="KW-0805">Transcription regulation</keyword>
<dbReference type="InterPro" id="IPR001789">
    <property type="entry name" value="Sig_transdc_resp-reg_receiver"/>
</dbReference>
<dbReference type="Gene3D" id="1.10.10.10">
    <property type="entry name" value="Winged helix-like DNA-binding domain superfamily/Winged helix DNA-binding domain"/>
    <property type="match status" value="1"/>
</dbReference>
<dbReference type="CDD" id="cd00383">
    <property type="entry name" value="trans_reg_C"/>
    <property type="match status" value="1"/>
</dbReference>
<dbReference type="SMART" id="SM00862">
    <property type="entry name" value="Trans_reg_C"/>
    <property type="match status" value="1"/>
</dbReference>
<reference evidence="10 11" key="1">
    <citation type="submission" date="2019-03" db="EMBL/GenBank/DDBJ databases">
        <title>Genomic Encyclopedia of Type Strains, Phase IV (KMG-IV): sequencing the most valuable type-strain genomes for metagenomic binning, comparative biology and taxonomic classification.</title>
        <authorList>
            <person name="Goeker M."/>
        </authorList>
    </citation>
    <scope>NUCLEOTIDE SEQUENCE [LARGE SCALE GENOMIC DNA]</scope>
    <source>
        <strain evidence="10 11">DSM 19345</strain>
    </source>
</reference>
<dbReference type="InterPro" id="IPR001867">
    <property type="entry name" value="OmpR/PhoB-type_DNA-bd"/>
</dbReference>
<evidence type="ECO:0000259" key="8">
    <source>
        <dbReference type="PROSITE" id="PS50110"/>
    </source>
</evidence>
<dbReference type="PROSITE" id="PS50110">
    <property type="entry name" value="RESPONSE_REGULATORY"/>
    <property type="match status" value="1"/>
</dbReference>
<proteinExistence type="predicted"/>
<feature type="domain" description="OmpR/PhoB-type" evidence="9">
    <location>
        <begin position="152"/>
        <end position="246"/>
    </location>
</feature>
<evidence type="ECO:0000313" key="10">
    <source>
        <dbReference type="EMBL" id="TCT13635.1"/>
    </source>
</evidence>
<dbReference type="Pfam" id="PF00072">
    <property type="entry name" value="Response_reg"/>
    <property type="match status" value="1"/>
</dbReference>
<evidence type="ECO:0000259" key="9">
    <source>
        <dbReference type="PROSITE" id="PS51755"/>
    </source>
</evidence>
<dbReference type="EMBL" id="SMAK01000001">
    <property type="protein sequence ID" value="TCT13635.1"/>
    <property type="molecule type" value="Genomic_DNA"/>
</dbReference>
<dbReference type="SMART" id="SM00448">
    <property type="entry name" value="REC"/>
    <property type="match status" value="1"/>
</dbReference>
<dbReference type="InterPro" id="IPR011006">
    <property type="entry name" value="CheY-like_superfamily"/>
</dbReference>
<dbReference type="Gene3D" id="3.40.50.2300">
    <property type="match status" value="1"/>
</dbReference>
<dbReference type="FunFam" id="3.40.50.2300:FF:000001">
    <property type="entry name" value="DNA-binding response regulator PhoB"/>
    <property type="match status" value="1"/>
</dbReference>
<evidence type="ECO:0000256" key="6">
    <source>
        <dbReference type="PROSITE-ProRule" id="PRU00169"/>
    </source>
</evidence>
<dbReference type="GO" id="GO:0032993">
    <property type="term" value="C:protein-DNA complex"/>
    <property type="evidence" value="ECO:0007669"/>
    <property type="project" value="TreeGrafter"/>
</dbReference>
<dbReference type="SUPFAM" id="SSF52172">
    <property type="entry name" value="CheY-like"/>
    <property type="match status" value="1"/>
</dbReference>
<feature type="DNA-binding region" description="OmpR/PhoB-type" evidence="7">
    <location>
        <begin position="152"/>
        <end position="246"/>
    </location>
</feature>
<protein>
    <submittedName>
        <fullName evidence="10">Winged helix family two component transcriptional regulator</fullName>
    </submittedName>
</protein>
<feature type="modified residue" description="4-aspartylphosphate" evidence="6">
    <location>
        <position position="78"/>
    </location>
</feature>
<feature type="domain" description="Response regulatory" evidence="8">
    <location>
        <begin position="29"/>
        <end position="142"/>
    </location>
</feature>
<evidence type="ECO:0000256" key="7">
    <source>
        <dbReference type="PROSITE-ProRule" id="PRU01091"/>
    </source>
</evidence>
<comment type="caution">
    <text evidence="10">The sequence shown here is derived from an EMBL/GenBank/DDBJ whole genome shotgun (WGS) entry which is preliminary data.</text>
</comment>